<gene>
    <name evidence="3" type="ORF">Tco_0802099</name>
</gene>
<keyword evidence="4" id="KW-1185">Reference proteome</keyword>
<accession>A0ABQ5A0K5</accession>
<dbReference type="InterPro" id="IPR052579">
    <property type="entry name" value="Zinc_finger_SWIM"/>
</dbReference>
<feature type="transmembrane region" description="Helical" evidence="1">
    <location>
        <begin position="193"/>
        <end position="213"/>
    </location>
</feature>
<dbReference type="Pfam" id="PF10551">
    <property type="entry name" value="MULE"/>
    <property type="match status" value="1"/>
</dbReference>
<evidence type="ECO:0000313" key="3">
    <source>
        <dbReference type="EMBL" id="GJS95131.1"/>
    </source>
</evidence>
<keyword evidence="1" id="KW-0812">Transmembrane</keyword>
<evidence type="ECO:0000313" key="4">
    <source>
        <dbReference type="Proteomes" id="UP001151760"/>
    </source>
</evidence>
<evidence type="ECO:0000259" key="2">
    <source>
        <dbReference type="Pfam" id="PF10551"/>
    </source>
</evidence>
<evidence type="ECO:0000256" key="1">
    <source>
        <dbReference type="SAM" id="Phobius"/>
    </source>
</evidence>
<protein>
    <submittedName>
        <fullName evidence="3">FAR1-related sequence 5-like protein</fullName>
    </submittedName>
</protein>
<dbReference type="PANTHER" id="PTHR31569">
    <property type="entry name" value="SWIM-TYPE DOMAIN-CONTAINING PROTEIN"/>
    <property type="match status" value="1"/>
</dbReference>
<feature type="transmembrane region" description="Helical" evidence="1">
    <location>
        <begin position="465"/>
        <end position="482"/>
    </location>
</feature>
<proteinExistence type="predicted"/>
<organism evidence="3 4">
    <name type="scientific">Tanacetum coccineum</name>
    <dbReference type="NCBI Taxonomy" id="301880"/>
    <lineage>
        <taxon>Eukaryota</taxon>
        <taxon>Viridiplantae</taxon>
        <taxon>Streptophyta</taxon>
        <taxon>Embryophyta</taxon>
        <taxon>Tracheophyta</taxon>
        <taxon>Spermatophyta</taxon>
        <taxon>Magnoliopsida</taxon>
        <taxon>eudicotyledons</taxon>
        <taxon>Gunneridae</taxon>
        <taxon>Pentapetalae</taxon>
        <taxon>asterids</taxon>
        <taxon>campanulids</taxon>
        <taxon>Asterales</taxon>
        <taxon>Asteraceae</taxon>
        <taxon>Asteroideae</taxon>
        <taxon>Anthemideae</taxon>
        <taxon>Anthemidinae</taxon>
        <taxon>Tanacetum</taxon>
    </lineage>
</organism>
<dbReference type="CDD" id="cd22744">
    <property type="entry name" value="OTU"/>
    <property type="match status" value="1"/>
</dbReference>
<keyword evidence="1" id="KW-1133">Transmembrane helix</keyword>
<dbReference type="EMBL" id="BQNB010011785">
    <property type="protein sequence ID" value="GJS95131.1"/>
    <property type="molecule type" value="Genomic_DNA"/>
</dbReference>
<dbReference type="Proteomes" id="UP001151760">
    <property type="component" value="Unassembled WGS sequence"/>
</dbReference>
<name>A0ABQ5A0K5_9ASTR</name>
<comment type="caution">
    <text evidence="3">The sequence shown here is derived from an EMBL/GenBank/DDBJ whole genome shotgun (WGS) entry which is preliminary data.</text>
</comment>
<reference evidence="3" key="2">
    <citation type="submission" date="2022-01" db="EMBL/GenBank/DDBJ databases">
        <authorList>
            <person name="Yamashiro T."/>
            <person name="Shiraishi A."/>
            <person name="Satake H."/>
            <person name="Nakayama K."/>
        </authorList>
    </citation>
    <scope>NUCLEOTIDE SEQUENCE</scope>
</reference>
<dbReference type="InterPro" id="IPR018289">
    <property type="entry name" value="MULE_transposase_dom"/>
</dbReference>
<feature type="domain" description="MULE transposase" evidence="2">
    <location>
        <begin position="177"/>
        <end position="234"/>
    </location>
</feature>
<dbReference type="PANTHER" id="PTHR31569:SF4">
    <property type="entry name" value="SWIM-TYPE DOMAIN-CONTAINING PROTEIN"/>
    <property type="match status" value="1"/>
</dbReference>
<sequence>MMNWAKITAYTLGYVLVTQRSKKYKNGFIWKVHLMCDRGGQYSTSHGYWTIRVVCDQHNHLPTQNLEGHAYPRRLSDDEYRLVEDLTWKNVRPREILLTLKDQNMNNLSTLPTIYDAQHKIRKIENAGKTPMQILMSLLHINHYVYEPFINPVTNEFQALFFVHPLSYEIWRALPHVLIIDDMYKTNLYKMPFVQIVGVTSIGKTFCIAFVFISEEKMDNYKWALEQLKLTLNELWKSHNEQSECIPLDSIDIFWRTLNLAPATSLQSDNIRCDTEINQFKEHFNKQPEVGKRSFIRKLVDIFNPSKTTYETARFALGLGLSEDQWPQVRSDLVRELRAHRERYKYVFGSLGYDNTYKTVKTAGEWMLMPNTSLVIASAYNRVVICLADGGSVGASTIRFPLWSNPPQSQPRENIVIAYVNGNHYIRVTLQEGCPLPLTHSLWLSYKVMLYLDENIHILADKMNFVNIIIVLLKLMILAKYIM</sequence>
<reference evidence="3" key="1">
    <citation type="journal article" date="2022" name="Int. J. Mol. Sci.">
        <title>Draft Genome of Tanacetum Coccineum: Genomic Comparison of Closely Related Tanacetum-Family Plants.</title>
        <authorList>
            <person name="Yamashiro T."/>
            <person name="Shiraishi A."/>
            <person name="Nakayama K."/>
            <person name="Satake H."/>
        </authorList>
    </citation>
    <scope>NUCLEOTIDE SEQUENCE</scope>
</reference>
<keyword evidence="1" id="KW-0472">Membrane</keyword>